<dbReference type="AlphaFoldDB" id="A0A0E9QZ84"/>
<reference evidence="1" key="1">
    <citation type="submission" date="2014-11" db="EMBL/GenBank/DDBJ databases">
        <authorList>
            <person name="Amaro Gonzalez C."/>
        </authorList>
    </citation>
    <scope>NUCLEOTIDE SEQUENCE</scope>
</reference>
<protein>
    <submittedName>
        <fullName evidence="1">Uncharacterized protein</fullName>
    </submittedName>
</protein>
<accession>A0A0E9QZ84</accession>
<evidence type="ECO:0000313" key="1">
    <source>
        <dbReference type="EMBL" id="JAH21555.1"/>
    </source>
</evidence>
<name>A0A0E9QZ84_ANGAN</name>
<dbReference type="EMBL" id="GBXM01087022">
    <property type="protein sequence ID" value="JAH21555.1"/>
    <property type="molecule type" value="Transcribed_RNA"/>
</dbReference>
<organism evidence="1">
    <name type="scientific">Anguilla anguilla</name>
    <name type="common">European freshwater eel</name>
    <name type="synonym">Muraena anguilla</name>
    <dbReference type="NCBI Taxonomy" id="7936"/>
    <lineage>
        <taxon>Eukaryota</taxon>
        <taxon>Metazoa</taxon>
        <taxon>Chordata</taxon>
        <taxon>Craniata</taxon>
        <taxon>Vertebrata</taxon>
        <taxon>Euteleostomi</taxon>
        <taxon>Actinopterygii</taxon>
        <taxon>Neopterygii</taxon>
        <taxon>Teleostei</taxon>
        <taxon>Anguilliformes</taxon>
        <taxon>Anguillidae</taxon>
        <taxon>Anguilla</taxon>
    </lineage>
</organism>
<proteinExistence type="predicted"/>
<sequence>MRWPTICKAFFFLFLCLLDFDWFFLLLKVSSSSTGSQVCIVPSSAGSARHSRPLSR</sequence>
<reference evidence="1" key="2">
    <citation type="journal article" date="2015" name="Fish Shellfish Immunol.">
        <title>Early steps in the European eel (Anguilla anguilla)-Vibrio vulnificus interaction in the gills: Role of the RtxA13 toxin.</title>
        <authorList>
            <person name="Callol A."/>
            <person name="Pajuelo D."/>
            <person name="Ebbesson L."/>
            <person name="Teles M."/>
            <person name="MacKenzie S."/>
            <person name="Amaro C."/>
        </authorList>
    </citation>
    <scope>NUCLEOTIDE SEQUENCE</scope>
</reference>